<protein>
    <submittedName>
        <fullName evidence="4">FAD/NAD(P)-binding oxidoreductase</fullName>
    </submittedName>
</protein>
<dbReference type="Pfam" id="PF04324">
    <property type="entry name" value="Fer2_BFD"/>
    <property type="match status" value="1"/>
</dbReference>
<dbReference type="AlphaFoldDB" id="A0A172YDS2"/>
<name>A0A172YDS2_9GAMM</name>
<dbReference type="GO" id="GO:0016491">
    <property type="term" value="F:oxidoreductase activity"/>
    <property type="evidence" value="ECO:0007669"/>
    <property type="project" value="UniProtKB-KW"/>
</dbReference>
<feature type="domain" description="FAD/NAD(P)-binding" evidence="3">
    <location>
        <begin position="10"/>
        <end position="313"/>
    </location>
</feature>
<dbReference type="PIRSF" id="PIRSF037495">
    <property type="entry name" value="Opine_OX_OoxA/HcnB"/>
    <property type="match status" value="1"/>
</dbReference>
<dbReference type="PANTHER" id="PTHR42949:SF3">
    <property type="entry name" value="ANAEROBIC GLYCEROL-3-PHOSPHATE DEHYDROGENASE SUBUNIT B"/>
    <property type="match status" value="1"/>
</dbReference>
<evidence type="ECO:0000259" key="3">
    <source>
        <dbReference type="Pfam" id="PF07992"/>
    </source>
</evidence>
<dbReference type="InterPro" id="IPR051691">
    <property type="entry name" value="Metab_Enz_Cyan_OpOx_G3PDH"/>
</dbReference>
<dbReference type="KEGG" id="haa:A5892_07840"/>
<proteinExistence type="predicted"/>
<organism evidence="4 5">
    <name type="scientific">Halotalea alkalilenta</name>
    <dbReference type="NCBI Taxonomy" id="376489"/>
    <lineage>
        <taxon>Bacteria</taxon>
        <taxon>Pseudomonadati</taxon>
        <taxon>Pseudomonadota</taxon>
        <taxon>Gammaproteobacteria</taxon>
        <taxon>Oceanospirillales</taxon>
        <taxon>Halomonadaceae</taxon>
        <taxon>Halotalea</taxon>
    </lineage>
</organism>
<dbReference type="Pfam" id="PF07992">
    <property type="entry name" value="Pyr_redox_2"/>
    <property type="match status" value="1"/>
</dbReference>
<evidence type="ECO:0000313" key="4">
    <source>
        <dbReference type="EMBL" id="ANF57387.1"/>
    </source>
</evidence>
<evidence type="ECO:0000259" key="2">
    <source>
        <dbReference type="Pfam" id="PF04324"/>
    </source>
</evidence>
<dbReference type="InterPro" id="IPR036188">
    <property type="entry name" value="FAD/NAD-bd_sf"/>
</dbReference>
<dbReference type="InterPro" id="IPR023753">
    <property type="entry name" value="FAD/NAD-binding_dom"/>
</dbReference>
<evidence type="ECO:0000313" key="5">
    <source>
        <dbReference type="Proteomes" id="UP000077875"/>
    </source>
</evidence>
<dbReference type="EMBL" id="CP015243">
    <property type="protein sequence ID" value="ANF57387.1"/>
    <property type="molecule type" value="Genomic_DNA"/>
</dbReference>
<dbReference type="PRINTS" id="PR00469">
    <property type="entry name" value="PNDRDTASEII"/>
</dbReference>
<dbReference type="SUPFAM" id="SSF51905">
    <property type="entry name" value="FAD/NAD(P)-binding domain"/>
    <property type="match status" value="1"/>
</dbReference>
<keyword evidence="1" id="KW-0560">Oxidoreductase</keyword>
<evidence type="ECO:0000256" key="1">
    <source>
        <dbReference type="ARBA" id="ARBA00023002"/>
    </source>
</evidence>
<dbReference type="PANTHER" id="PTHR42949">
    <property type="entry name" value="ANAEROBIC GLYCEROL-3-PHOSPHATE DEHYDROGENASE SUBUNIT B"/>
    <property type="match status" value="1"/>
</dbReference>
<dbReference type="PRINTS" id="PR00368">
    <property type="entry name" value="FADPNR"/>
</dbReference>
<dbReference type="InterPro" id="IPR007419">
    <property type="entry name" value="BFD-like_2Fe2S-bd_dom"/>
</dbReference>
<keyword evidence="5" id="KW-1185">Reference proteome</keyword>
<dbReference type="Gene3D" id="1.10.10.1100">
    <property type="entry name" value="BFD-like [2Fe-2S]-binding domain"/>
    <property type="match status" value="1"/>
</dbReference>
<dbReference type="CDD" id="cd19946">
    <property type="entry name" value="GlpA-like_Fer2_BFD-like"/>
    <property type="match status" value="1"/>
</dbReference>
<feature type="domain" description="BFD-like [2Fe-2S]-binding" evidence="2">
    <location>
        <begin position="383"/>
        <end position="434"/>
    </location>
</feature>
<sequence>MSADHQPPGLAIIGAGPAGLSAAVEAASHGVPCRLFDEQGAPGGQIYRALESTPLRERSLLGADYWRGGELIESLRHGIEAGLIDYRPEHTLWQLNRERELGTLARGRAALAQASQVIVASGAQERPFPVPGWTLPGVMGAGAAQVLLKSSGVALDQPLVLAGCGPLLLLVAAQYLRAGVPVAALLDTSPKDALRRAAPYLATALGAPDYLLKGIKLIRELRRHGVNIVRGVEALRAEGDGQLERVGFKRQGQWQEIIAKTLLLHQGVVPNVQLSRALSCRHRWREDQLCWVPELDPWGESDAQDIFFAGDGGGIVGAEASKLQGRLSALQVAARLGAITAARRDEIARPLRRALARELRIRPFLDALYRPNEAWRRPSDETVVCRCEEIDAGQVRAAVRAGCSGPNQLKAFLRCGMGPCQGRMCGLTVAELIGETQGRPTAEVGYYRLRSPIKPITLGQLAELEIPEPRASKTEVD</sequence>
<dbReference type="InterPro" id="IPR017224">
    <property type="entry name" value="Opine_Oxase_asu/HCN_bsu"/>
</dbReference>
<reference evidence="4 5" key="1">
    <citation type="submission" date="2016-04" db="EMBL/GenBank/DDBJ databases">
        <title>Complete Genome Sequence of Halotalea alkalilenta IHB B 13600.</title>
        <authorList>
            <person name="Swarnkar M.K."/>
            <person name="Sharma A."/>
            <person name="Kaushal K."/>
            <person name="Soni R."/>
            <person name="Rana S."/>
            <person name="Singh A.K."/>
            <person name="Gulati A."/>
        </authorList>
    </citation>
    <scope>NUCLEOTIDE SEQUENCE [LARGE SCALE GENOMIC DNA]</scope>
    <source>
        <strain evidence="4 5">IHB B 13600</strain>
    </source>
</reference>
<dbReference type="InterPro" id="IPR041854">
    <property type="entry name" value="BFD-like_2Fe2S-bd_dom_sf"/>
</dbReference>
<dbReference type="Gene3D" id="3.50.50.60">
    <property type="entry name" value="FAD/NAD(P)-binding domain"/>
    <property type="match status" value="2"/>
</dbReference>
<accession>A0A172YDS2</accession>
<gene>
    <name evidence="4" type="ORF">A5892_07840</name>
</gene>
<dbReference type="Proteomes" id="UP000077875">
    <property type="component" value="Chromosome"/>
</dbReference>
<dbReference type="RefSeq" id="WP_064122338.1">
    <property type="nucleotide sequence ID" value="NZ_CP015243.1"/>
</dbReference>
<dbReference type="STRING" id="376489.A5892_07840"/>